<dbReference type="AlphaFoldDB" id="A0A6N2LD54"/>
<dbReference type="EMBL" id="CAADRP010001335">
    <property type="protein sequence ID" value="VFU37831.1"/>
    <property type="molecule type" value="Genomic_DNA"/>
</dbReference>
<gene>
    <name evidence="1" type="ORF">SVIM_LOCUS203071</name>
</gene>
<proteinExistence type="predicted"/>
<name>A0A6N2LD54_SALVM</name>
<organism evidence="1">
    <name type="scientific">Salix viminalis</name>
    <name type="common">Common osier</name>
    <name type="synonym">Basket willow</name>
    <dbReference type="NCBI Taxonomy" id="40686"/>
    <lineage>
        <taxon>Eukaryota</taxon>
        <taxon>Viridiplantae</taxon>
        <taxon>Streptophyta</taxon>
        <taxon>Embryophyta</taxon>
        <taxon>Tracheophyta</taxon>
        <taxon>Spermatophyta</taxon>
        <taxon>Magnoliopsida</taxon>
        <taxon>eudicotyledons</taxon>
        <taxon>Gunneridae</taxon>
        <taxon>Pentapetalae</taxon>
        <taxon>rosids</taxon>
        <taxon>fabids</taxon>
        <taxon>Malpighiales</taxon>
        <taxon>Salicaceae</taxon>
        <taxon>Saliceae</taxon>
        <taxon>Salix</taxon>
    </lineage>
</organism>
<protein>
    <submittedName>
        <fullName evidence="1">Uncharacterized protein</fullName>
    </submittedName>
</protein>
<sequence>MILICSEIAPEIWRGSVSIPRMFTGSVPSGYAFFDYEERCCKQLQNPLSVLLDVAYLKIGFMAKGLRSCLLSLSSDLCHDRGDRMGISRVLPSAVSRFPLLLFALQSMANLDRAKFCFDRCTVVTSVLQSHLVASMLNKHIVLLCYPCKTFGLDLLVWSPVGDPHICVERPCAAELQSVAESSEELHTDRFVAFILTSVMIFGAQVHDFTVCYLVWPEFAPKEIAEDVLKSLHRWFRKLLQNPLNALHAAAGEAEEGDGGVVVLDLFTRMMYKIYIWTRRPRGRGLVYYLCHPAFAMTGALVWQVNHYLNKIIVFVFLRGRSHGDFPGSPSALCPVSYSLLDFALQSLTNLDRAAPAPA</sequence>
<evidence type="ECO:0000313" key="1">
    <source>
        <dbReference type="EMBL" id="VFU37831.1"/>
    </source>
</evidence>
<accession>A0A6N2LD54</accession>
<reference evidence="1" key="1">
    <citation type="submission" date="2019-03" db="EMBL/GenBank/DDBJ databases">
        <authorList>
            <person name="Mank J."/>
            <person name="Almeida P."/>
        </authorList>
    </citation>
    <scope>NUCLEOTIDE SEQUENCE</scope>
    <source>
        <strain evidence="1">78183</strain>
    </source>
</reference>